<dbReference type="RefSeq" id="XP_009163623.1">
    <property type="nucleotide sequence ID" value="XM_009165359.1"/>
</dbReference>
<dbReference type="EMBL" id="KL596632">
    <property type="protein sequence ID" value="KER32669.1"/>
    <property type="molecule type" value="Genomic_DNA"/>
</dbReference>
<name>A0A075AJ30_OPIVI</name>
<proteinExistence type="predicted"/>
<dbReference type="GeneID" id="20315541"/>
<gene>
    <name evidence="1" type="ORF">T265_01353</name>
</gene>
<accession>A0A075AJ30</accession>
<evidence type="ECO:0000313" key="2">
    <source>
        <dbReference type="Proteomes" id="UP000054324"/>
    </source>
</evidence>
<dbReference type="AlphaFoldDB" id="A0A075AJ30"/>
<dbReference type="KEGG" id="ovi:T265_01353"/>
<sequence>MGLEALRIKWLAEVGWLMAESILLTHLDQYAEPFPELWRPAGKRGALLHCIFKSPAQGTLRLEGKGKNLIIEDDD</sequence>
<reference evidence="1 2" key="1">
    <citation type="submission" date="2013-11" db="EMBL/GenBank/DDBJ databases">
        <title>Opisthorchis viverrini - life in the bile duct.</title>
        <authorList>
            <person name="Young N.D."/>
            <person name="Nagarajan N."/>
            <person name="Lin S.J."/>
            <person name="Korhonen P.K."/>
            <person name="Jex A.R."/>
            <person name="Hall R.S."/>
            <person name="Safavi-Hemami H."/>
            <person name="Kaewkong W."/>
            <person name="Bertrand D."/>
            <person name="Gao S."/>
            <person name="Seet Q."/>
            <person name="Wongkham S."/>
            <person name="Teh B.T."/>
            <person name="Wongkham C."/>
            <person name="Intapan P.M."/>
            <person name="Maleewong W."/>
            <person name="Yang X."/>
            <person name="Hu M."/>
            <person name="Wang Z."/>
            <person name="Hofmann A."/>
            <person name="Sternberg P.W."/>
            <person name="Tan P."/>
            <person name="Wang J."/>
            <person name="Gasser R.B."/>
        </authorList>
    </citation>
    <scope>NUCLEOTIDE SEQUENCE [LARGE SCALE GENOMIC DNA]</scope>
</reference>
<dbReference type="Proteomes" id="UP000054324">
    <property type="component" value="Unassembled WGS sequence"/>
</dbReference>
<evidence type="ECO:0000313" key="1">
    <source>
        <dbReference type="EMBL" id="KER32669.1"/>
    </source>
</evidence>
<organism evidence="1 2">
    <name type="scientific">Opisthorchis viverrini</name>
    <name type="common">Southeast Asian liver fluke</name>
    <dbReference type="NCBI Taxonomy" id="6198"/>
    <lineage>
        <taxon>Eukaryota</taxon>
        <taxon>Metazoa</taxon>
        <taxon>Spiralia</taxon>
        <taxon>Lophotrochozoa</taxon>
        <taxon>Platyhelminthes</taxon>
        <taxon>Trematoda</taxon>
        <taxon>Digenea</taxon>
        <taxon>Opisthorchiida</taxon>
        <taxon>Opisthorchiata</taxon>
        <taxon>Opisthorchiidae</taxon>
        <taxon>Opisthorchis</taxon>
    </lineage>
</organism>
<keyword evidence="2" id="KW-1185">Reference proteome</keyword>
<dbReference type="CTD" id="20315541"/>
<protein>
    <submittedName>
        <fullName evidence="1">Uncharacterized protein</fullName>
    </submittedName>
</protein>